<name>A0AAW2F2P2_9HYME</name>
<sequence>MAGQIQLTFLLAIIACVVHSVPLAIDTNSIVDDVEIRANLDKTVDDLLPSIRKLIVKNGMDPMRITDISEYIFPDLPGKLKGSLDLQKGWVQNLSQVKRTNNVTAIYKNKRLTLDMNLGFNVMDFNYEYYLKHLLYKRQGDVYGRLYDLDVNVVATVDLKEYHLILDSIKFSDIGKYDIKFEGHILDNLLNAITKIITTVFRSRILPVIEDFAAVVFKAKLDEWNTKLPKPSRIEIINTWLDIVEKKIY</sequence>
<proteinExistence type="predicted"/>
<evidence type="ECO:0000313" key="2">
    <source>
        <dbReference type="EMBL" id="KAL0109043.1"/>
    </source>
</evidence>
<dbReference type="AlphaFoldDB" id="A0AAW2F2P2"/>
<dbReference type="InterPro" id="IPR020234">
    <property type="entry name" value="Mite_allergen_group-7"/>
</dbReference>
<protein>
    <submittedName>
        <fullName evidence="2">Uncharacterized protein</fullName>
    </submittedName>
</protein>
<keyword evidence="3" id="KW-1185">Reference proteome</keyword>
<reference evidence="2 3" key="1">
    <citation type="submission" date="2023-03" db="EMBL/GenBank/DDBJ databases">
        <title>High recombination rates correlate with genetic variation in Cardiocondyla obscurior ants.</title>
        <authorList>
            <person name="Errbii M."/>
        </authorList>
    </citation>
    <scope>NUCLEOTIDE SEQUENCE [LARGE SCALE GENOMIC DNA]</scope>
    <source>
        <strain evidence="2">Alpha-2009</strain>
        <tissue evidence="2">Whole body</tissue>
    </source>
</reference>
<feature type="chain" id="PRO_5044002436" evidence="1">
    <location>
        <begin position="21"/>
        <end position="249"/>
    </location>
</feature>
<gene>
    <name evidence="2" type="ORF">PUN28_014262</name>
</gene>
<dbReference type="Gene3D" id="3.15.10.50">
    <property type="match status" value="1"/>
</dbReference>
<evidence type="ECO:0000256" key="1">
    <source>
        <dbReference type="SAM" id="SignalP"/>
    </source>
</evidence>
<organism evidence="2 3">
    <name type="scientific">Cardiocondyla obscurior</name>
    <dbReference type="NCBI Taxonomy" id="286306"/>
    <lineage>
        <taxon>Eukaryota</taxon>
        <taxon>Metazoa</taxon>
        <taxon>Ecdysozoa</taxon>
        <taxon>Arthropoda</taxon>
        <taxon>Hexapoda</taxon>
        <taxon>Insecta</taxon>
        <taxon>Pterygota</taxon>
        <taxon>Neoptera</taxon>
        <taxon>Endopterygota</taxon>
        <taxon>Hymenoptera</taxon>
        <taxon>Apocrita</taxon>
        <taxon>Aculeata</taxon>
        <taxon>Formicoidea</taxon>
        <taxon>Formicidae</taxon>
        <taxon>Myrmicinae</taxon>
        <taxon>Cardiocondyla</taxon>
    </lineage>
</organism>
<feature type="signal peptide" evidence="1">
    <location>
        <begin position="1"/>
        <end position="20"/>
    </location>
</feature>
<accession>A0AAW2F2P2</accession>
<keyword evidence="1" id="KW-0732">Signal</keyword>
<dbReference type="EMBL" id="JADYXP020000015">
    <property type="protein sequence ID" value="KAL0109043.1"/>
    <property type="molecule type" value="Genomic_DNA"/>
</dbReference>
<comment type="caution">
    <text evidence="2">The sequence shown here is derived from an EMBL/GenBank/DDBJ whole genome shotgun (WGS) entry which is preliminary data.</text>
</comment>
<dbReference type="Pfam" id="PF16984">
    <property type="entry name" value="Grp7_allergen"/>
    <property type="match status" value="1"/>
</dbReference>
<dbReference type="InterPro" id="IPR038602">
    <property type="entry name" value="Mite_allergen_7_sf"/>
</dbReference>
<dbReference type="Proteomes" id="UP001430953">
    <property type="component" value="Unassembled WGS sequence"/>
</dbReference>
<evidence type="ECO:0000313" key="3">
    <source>
        <dbReference type="Proteomes" id="UP001430953"/>
    </source>
</evidence>